<dbReference type="Pfam" id="PF09851">
    <property type="entry name" value="SHOCT"/>
    <property type="match status" value="1"/>
</dbReference>
<dbReference type="AlphaFoldDB" id="A0A848KQY3"/>
<sequence>MAEVSGKIRERKAAKWSQKISPDLLPNEVIWAYFGTGRFKPVTEATMVTSSRVIGFTSFGASIDKRIVLNAWACDILSFRFPEKMGGFTLRISTPTGEVNFGLLDKSEIDFATYYLDQLRQRTPQPPVQGTIRGTPALPTSVPSAQRLPQASIPTVIAPAPAQDVQTGRPHQTAAGGIAGEIERLAELHRRGILDDDEFKQAKRAAIGSPALPVSDARPSTPEVSDRINLIKPS</sequence>
<accession>A0A848KQY3</accession>
<proteinExistence type="predicted"/>
<name>A0A848KQY3_9ACTN</name>
<feature type="region of interest" description="Disordered" evidence="1">
    <location>
        <begin position="124"/>
        <end position="143"/>
    </location>
</feature>
<evidence type="ECO:0000256" key="1">
    <source>
        <dbReference type="SAM" id="MobiDB-lite"/>
    </source>
</evidence>
<dbReference type="RefSeq" id="WP_170193886.1">
    <property type="nucleotide sequence ID" value="NZ_JABBNB010000007.1"/>
</dbReference>
<feature type="domain" description="SHOCT" evidence="2">
    <location>
        <begin position="181"/>
        <end position="204"/>
    </location>
</feature>
<comment type="caution">
    <text evidence="3">The sequence shown here is derived from an EMBL/GenBank/DDBJ whole genome shotgun (WGS) entry which is preliminary data.</text>
</comment>
<evidence type="ECO:0000313" key="3">
    <source>
        <dbReference type="EMBL" id="NMO01394.1"/>
    </source>
</evidence>
<dbReference type="EMBL" id="JABBNB010000007">
    <property type="protein sequence ID" value="NMO01394.1"/>
    <property type="molecule type" value="Genomic_DNA"/>
</dbReference>
<gene>
    <name evidence="3" type="ORF">HH308_09220</name>
</gene>
<evidence type="ECO:0000313" key="4">
    <source>
        <dbReference type="Proteomes" id="UP000550729"/>
    </source>
</evidence>
<dbReference type="InterPro" id="IPR018649">
    <property type="entry name" value="SHOCT"/>
</dbReference>
<evidence type="ECO:0000259" key="2">
    <source>
        <dbReference type="Pfam" id="PF09851"/>
    </source>
</evidence>
<protein>
    <submittedName>
        <fullName evidence="3">SHOCT domain-containing protein</fullName>
    </submittedName>
</protein>
<keyword evidence="4" id="KW-1185">Reference proteome</keyword>
<feature type="region of interest" description="Disordered" evidence="1">
    <location>
        <begin position="210"/>
        <end position="234"/>
    </location>
</feature>
<dbReference type="Proteomes" id="UP000550729">
    <property type="component" value="Unassembled WGS sequence"/>
</dbReference>
<organism evidence="3 4">
    <name type="scientific">Gordonia asplenii</name>
    <dbReference type="NCBI Taxonomy" id="2725283"/>
    <lineage>
        <taxon>Bacteria</taxon>
        <taxon>Bacillati</taxon>
        <taxon>Actinomycetota</taxon>
        <taxon>Actinomycetes</taxon>
        <taxon>Mycobacteriales</taxon>
        <taxon>Gordoniaceae</taxon>
        <taxon>Gordonia</taxon>
    </lineage>
</organism>
<reference evidence="3 4" key="1">
    <citation type="submission" date="2020-04" db="EMBL/GenBank/DDBJ databases">
        <title>Gordonia sp. nov. TBRC 11910.</title>
        <authorList>
            <person name="Suriyachadkun C."/>
        </authorList>
    </citation>
    <scope>NUCLEOTIDE SEQUENCE [LARGE SCALE GENOMIC DNA]</scope>
    <source>
        <strain evidence="3 4">TBRC 11910</strain>
    </source>
</reference>